<dbReference type="Pfam" id="PF00400">
    <property type="entry name" value="WD40"/>
    <property type="match status" value="2"/>
</dbReference>
<gene>
    <name evidence="4" type="ORF">ONB1V03_LOCUS14345</name>
</gene>
<dbReference type="GO" id="GO:0006364">
    <property type="term" value="P:rRNA processing"/>
    <property type="evidence" value="ECO:0007669"/>
    <property type="project" value="TreeGrafter"/>
</dbReference>
<dbReference type="Proteomes" id="UP000728032">
    <property type="component" value="Unassembled WGS sequence"/>
</dbReference>
<dbReference type="SUPFAM" id="SSF50978">
    <property type="entry name" value="WD40 repeat-like"/>
    <property type="match status" value="1"/>
</dbReference>
<keyword evidence="5" id="KW-1185">Reference proteome</keyword>
<proteinExistence type="predicted"/>
<dbReference type="Gene3D" id="2.130.10.10">
    <property type="entry name" value="YVTN repeat-like/Quinoprotein amine dehydrogenase"/>
    <property type="match status" value="2"/>
</dbReference>
<dbReference type="GO" id="GO:0005656">
    <property type="term" value="C:nuclear pre-replicative complex"/>
    <property type="evidence" value="ECO:0007669"/>
    <property type="project" value="TreeGrafter"/>
</dbReference>
<evidence type="ECO:0000256" key="3">
    <source>
        <dbReference type="PROSITE-ProRule" id="PRU00221"/>
    </source>
</evidence>
<dbReference type="PROSITE" id="PS50082">
    <property type="entry name" value="WD_REPEATS_2"/>
    <property type="match status" value="1"/>
</dbReference>
<sequence>MPWIVSKQVVISSDLNAELHSVCVSDLVSGNTLTTFKSVGCVERHCLDLVKDQLMISSVKESPVINVWSFERKDQLHLKIICPNKVTALKTTNDGKYCVVAINTSLYIWQTSSGELMAILEKHYQKITCIAITSDDSLIVSGGDDGLAFVWSLGHSIGYNEFDVNDSISSQREPLFKWSDHTMAITDVHIGLGGIEAYCMTCSTDQTCRIYELVSGVLMITIVFDTPLWAVAMDSTQSHLFVGGHDSNIYETKLYEKPSNCSQKQNKPQFIGHESAVTCLAVSMDGMALISGPISNLLVTPFPSALFDQKSPNIVIKPFKRTIINDIYNEDPDNSYCIEIINDRCLTNSLEFMKGLDLNDDTGAANDFDIFSANDENEDIRRELSELKEVNSQLYNYSVDAIFKTIP</sequence>
<keyword evidence="1 3" id="KW-0853">WD repeat</keyword>
<accession>A0A7R9MCM9</accession>
<dbReference type="EMBL" id="CAJPVJ010013541">
    <property type="protein sequence ID" value="CAG2174906.1"/>
    <property type="molecule type" value="Genomic_DNA"/>
</dbReference>
<dbReference type="GO" id="GO:0006261">
    <property type="term" value="P:DNA-templated DNA replication"/>
    <property type="evidence" value="ECO:0007669"/>
    <property type="project" value="TreeGrafter"/>
</dbReference>
<protein>
    <recommendedName>
        <fullName evidence="6">WD repeat-containing protein 18</fullName>
    </recommendedName>
</protein>
<dbReference type="GO" id="GO:0120330">
    <property type="term" value="C:rixosome complex"/>
    <property type="evidence" value="ECO:0007669"/>
    <property type="project" value="TreeGrafter"/>
</dbReference>
<dbReference type="InterPro" id="IPR015943">
    <property type="entry name" value="WD40/YVTN_repeat-like_dom_sf"/>
</dbReference>
<dbReference type="PROSITE" id="PS50294">
    <property type="entry name" value="WD_REPEATS_REGION"/>
    <property type="match status" value="1"/>
</dbReference>
<evidence type="ECO:0000256" key="2">
    <source>
        <dbReference type="ARBA" id="ARBA00022737"/>
    </source>
</evidence>
<keyword evidence="2" id="KW-0677">Repeat</keyword>
<evidence type="ECO:0000313" key="5">
    <source>
        <dbReference type="Proteomes" id="UP000728032"/>
    </source>
</evidence>
<evidence type="ECO:0000256" key="1">
    <source>
        <dbReference type="ARBA" id="ARBA00022574"/>
    </source>
</evidence>
<dbReference type="PANTHER" id="PTHR18763:SF0">
    <property type="entry name" value="WD REPEAT-CONTAINING PROTEIN 18"/>
    <property type="match status" value="1"/>
</dbReference>
<dbReference type="PANTHER" id="PTHR18763">
    <property type="entry name" value="WD-REPEAT PROTEIN 18"/>
    <property type="match status" value="1"/>
</dbReference>
<dbReference type="SMART" id="SM00320">
    <property type="entry name" value="WD40"/>
    <property type="match status" value="5"/>
</dbReference>
<evidence type="ECO:0000313" key="4">
    <source>
        <dbReference type="EMBL" id="CAD7657720.1"/>
    </source>
</evidence>
<dbReference type="EMBL" id="OC928366">
    <property type="protein sequence ID" value="CAD7657720.1"/>
    <property type="molecule type" value="Genomic_DNA"/>
</dbReference>
<reference evidence="4" key="1">
    <citation type="submission" date="2020-11" db="EMBL/GenBank/DDBJ databases">
        <authorList>
            <person name="Tran Van P."/>
        </authorList>
    </citation>
    <scope>NUCLEOTIDE SEQUENCE</scope>
</reference>
<dbReference type="InterPro" id="IPR036322">
    <property type="entry name" value="WD40_repeat_dom_sf"/>
</dbReference>
<dbReference type="InterPro" id="IPR045227">
    <property type="entry name" value="WDR18/Ipi3/RID3"/>
</dbReference>
<organism evidence="4">
    <name type="scientific">Oppiella nova</name>
    <dbReference type="NCBI Taxonomy" id="334625"/>
    <lineage>
        <taxon>Eukaryota</taxon>
        <taxon>Metazoa</taxon>
        <taxon>Ecdysozoa</taxon>
        <taxon>Arthropoda</taxon>
        <taxon>Chelicerata</taxon>
        <taxon>Arachnida</taxon>
        <taxon>Acari</taxon>
        <taxon>Acariformes</taxon>
        <taxon>Sarcoptiformes</taxon>
        <taxon>Oribatida</taxon>
        <taxon>Brachypylina</taxon>
        <taxon>Oppioidea</taxon>
        <taxon>Oppiidae</taxon>
        <taxon>Oppiella</taxon>
    </lineage>
</organism>
<dbReference type="OrthoDB" id="756370at2759"/>
<feature type="repeat" description="WD" evidence="3">
    <location>
        <begin position="120"/>
        <end position="153"/>
    </location>
</feature>
<evidence type="ECO:0008006" key="6">
    <source>
        <dbReference type="Google" id="ProtNLM"/>
    </source>
</evidence>
<dbReference type="AlphaFoldDB" id="A0A7R9MCM9"/>
<dbReference type="InterPro" id="IPR001680">
    <property type="entry name" value="WD40_rpt"/>
</dbReference>
<name>A0A7R9MCM9_9ACAR</name>